<protein>
    <submittedName>
        <fullName evidence="2">TfoX/Sxy family protein</fullName>
    </submittedName>
</protein>
<dbReference type="Gene3D" id="3.30.1460.30">
    <property type="entry name" value="YgaC/TfoX-N like chaperone"/>
    <property type="match status" value="1"/>
</dbReference>
<dbReference type="InterPro" id="IPR007076">
    <property type="entry name" value="TfoX_N"/>
</dbReference>
<evidence type="ECO:0000313" key="2">
    <source>
        <dbReference type="EMBL" id="NEN25418.1"/>
    </source>
</evidence>
<evidence type="ECO:0000259" key="1">
    <source>
        <dbReference type="Pfam" id="PF04993"/>
    </source>
</evidence>
<accession>A0A7K3WV71</accession>
<proteinExistence type="predicted"/>
<dbReference type="EMBL" id="JAAGVY010000053">
    <property type="protein sequence ID" value="NEN25418.1"/>
    <property type="molecule type" value="Genomic_DNA"/>
</dbReference>
<organism evidence="2 3">
    <name type="scientific">Cryomorpha ignava</name>
    <dbReference type="NCBI Taxonomy" id="101383"/>
    <lineage>
        <taxon>Bacteria</taxon>
        <taxon>Pseudomonadati</taxon>
        <taxon>Bacteroidota</taxon>
        <taxon>Flavobacteriia</taxon>
        <taxon>Flavobacteriales</taxon>
        <taxon>Cryomorphaceae</taxon>
        <taxon>Cryomorpha</taxon>
    </lineage>
</organism>
<dbReference type="Proteomes" id="UP000486602">
    <property type="component" value="Unassembled WGS sequence"/>
</dbReference>
<dbReference type="AlphaFoldDB" id="A0A7K3WV71"/>
<evidence type="ECO:0000313" key="3">
    <source>
        <dbReference type="Proteomes" id="UP000486602"/>
    </source>
</evidence>
<keyword evidence="3" id="KW-1185">Reference proteome</keyword>
<dbReference type="Pfam" id="PF04993">
    <property type="entry name" value="TfoX_N"/>
    <property type="match status" value="1"/>
</dbReference>
<feature type="domain" description="TfoX N-terminal" evidence="1">
    <location>
        <begin position="14"/>
        <end position="104"/>
    </location>
</feature>
<sequence>MAFNTKLADEVREYLADFPQFEIKEKRMFGGLAFMVNKKMCVNVSGDRLMCRFNPEREAEVTEKPGYEPMVMKGKELSGYCYVNAERIRSPSDLKYWVDLCLDFNKAAKKSK</sequence>
<name>A0A7K3WV71_9FLAO</name>
<gene>
    <name evidence="2" type="ORF">G3O08_18125</name>
</gene>
<comment type="caution">
    <text evidence="2">The sequence shown here is derived from an EMBL/GenBank/DDBJ whole genome shotgun (WGS) entry which is preliminary data.</text>
</comment>
<dbReference type="RefSeq" id="WP_163286874.1">
    <property type="nucleotide sequence ID" value="NZ_JAAGVY010000053.1"/>
</dbReference>
<dbReference type="SUPFAM" id="SSF159894">
    <property type="entry name" value="YgaC/TfoX-N like"/>
    <property type="match status" value="1"/>
</dbReference>
<reference evidence="2 3" key="1">
    <citation type="submission" date="2020-02" db="EMBL/GenBank/DDBJ databases">
        <title>Out from the shadows clarifying the taxonomy of the family Cryomorphaceae and related taxa by utilizing the GTDB taxonomic framework.</title>
        <authorList>
            <person name="Bowman J.P."/>
        </authorList>
    </citation>
    <scope>NUCLEOTIDE SEQUENCE [LARGE SCALE GENOMIC DNA]</scope>
    <source>
        <strain evidence="2 3">QSSC 1-22</strain>
    </source>
</reference>